<gene>
    <name evidence="3" type="ORF">ENL43_03150</name>
</gene>
<dbReference type="EMBL" id="DRTX01000159">
    <property type="protein sequence ID" value="HHF53343.1"/>
    <property type="molecule type" value="Genomic_DNA"/>
</dbReference>
<feature type="transmembrane region" description="Helical" evidence="1">
    <location>
        <begin position="115"/>
        <end position="134"/>
    </location>
</feature>
<keyword evidence="1" id="KW-1133">Transmembrane helix</keyword>
<dbReference type="InterPro" id="IPR003961">
    <property type="entry name" value="FN3_dom"/>
</dbReference>
<dbReference type="InterPro" id="IPR046642">
    <property type="entry name" value="DUF6754"/>
</dbReference>
<proteinExistence type="predicted"/>
<accession>A0A7V5HN96</accession>
<dbReference type="AlphaFoldDB" id="A0A7V5HN96"/>
<protein>
    <recommendedName>
        <fullName evidence="2">Fibronectin type-III domain-containing protein</fullName>
    </recommendedName>
</protein>
<dbReference type="CDD" id="cd00063">
    <property type="entry name" value="FN3"/>
    <property type="match status" value="1"/>
</dbReference>
<dbReference type="InterPro" id="IPR036116">
    <property type="entry name" value="FN3_sf"/>
</dbReference>
<keyword evidence="1" id="KW-0472">Membrane</keyword>
<keyword evidence="1" id="KW-0812">Transmembrane</keyword>
<dbReference type="SUPFAM" id="SSF49265">
    <property type="entry name" value="Fibronectin type III"/>
    <property type="match status" value="1"/>
</dbReference>
<evidence type="ECO:0000256" key="1">
    <source>
        <dbReference type="SAM" id="Phobius"/>
    </source>
</evidence>
<evidence type="ECO:0000313" key="3">
    <source>
        <dbReference type="EMBL" id="HHF53343.1"/>
    </source>
</evidence>
<name>A0A7V5HN96_UNCW3</name>
<reference evidence="3" key="1">
    <citation type="journal article" date="2020" name="mSystems">
        <title>Genome- and Community-Level Interaction Insights into Carbon Utilization and Element Cycling Functions of Hydrothermarchaeota in Hydrothermal Sediment.</title>
        <authorList>
            <person name="Zhou Z."/>
            <person name="Liu Y."/>
            <person name="Xu W."/>
            <person name="Pan J."/>
            <person name="Luo Z.H."/>
            <person name="Li M."/>
        </authorList>
    </citation>
    <scope>NUCLEOTIDE SEQUENCE [LARGE SCALE GENOMIC DNA]</scope>
    <source>
        <strain evidence="3">HyVt-96</strain>
    </source>
</reference>
<organism evidence="3">
    <name type="scientific">candidate division WOR-3 bacterium</name>
    <dbReference type="NCBI Taxonomy" id="2052148"/>
    <lineage>
        <taxon>Bacteria</taxon>
        <taxon>Bacteria division WOR-3</taxon>
    </lineage>
</organism>
<dbReference type="Pfam" id="PF20539">
    <property type="entry name" value="DUF6754"/>
    <property type="match status" value="1"/>
</dbReference>
<evidence type="ECO:0000259" key="2">
    <source>
        <dbReference type="PROSITE" id="PS50853"/>
    </source>
</evidence>
<comment type="caution">
    <text evidence="3">The sequence shown here is derived from an EMBL/GenBank/DDBJ whole genome shotgun (WGS) entry which is preliminary data.</text>
</comment>
<feature type="domain" description="Fibronectin type-III" evidence="2">
    <location>
        <begin position="15"/>
        <end position="111"/>
    </location>
</feature>
<sequence length="361" mass="40006">MIWIYLIINLLGNAPPRVFDVPNDGGNALMLEWQLPPDSLGKVDSMLILRKTLPEGKVDTITKVFINHPEFVDEGVNYKKAYQYSILYFIGPVQIHSEWSPPTKPVASWIDTRKIPLFILMILYTTILLVYIFTARKGRELYLRPIAGLEAVDEAVGRATEMGRPIVYVPGLSSISDVATIAALNILAHITKKAGEYETKIIVPVRDPVVYTVAREVVREAYYTIGRPDLFDPGQVYFATDSQFGYAAHVSALMTREKSATNFFMGMFWAESLILAETGASTGAIQVAGTDAVTQLPFFVVTCDYTLIGEELYAASAYLSKEPLLTASIKGQDQMKLLIMVVMILLSLLSVFGVNITLGLF</sequence>
<dbReference type="PROSITE" id="PS50853">
    <property type="entry name" value="FN3"/>
    <property type="match status" value="1"/>
</dbReference>
<feature type="transmembrane region" description="Helical" evidence="1">
    <location>
        <begin position="337"/>
        <end position="358"/>
    </location>
</feature>
<dbReference type="Proteomes" id="UP000886050">
    <property type="component" value="Unassembled WGS sequence"/>
</dbReference>